<gene>
    <name evidence="2" type="ORF">POM99_17110</name>
</gene>
<protein>
    <submittedName>
        <fullName evidence="2">Acetyl-CoA acetyltransferase</fullName>
    </submittedName>
</protein>
<evidence type="ECO:0000313" key="3">
    <source>
        <dbReference type="Proteomes" id="UP001222770"/>
    </source>
</evidence>
<proteinExistence type="predicted"/>
<dbReference type="Gene3D" id="3.40.47.10">
    <property type="match status" value="1"/>
</dbReference>
<dbReference type="NCBIfam" id="NF004811">
    <property type="entry name" value="PRK06158.1"/>
    <property type="match status" value="1"/>
</dbReference>
<dbReference type="Pfam" id="PF22691">
    <property type="entry name" value="Thiolase_C_1"/>
    <property type="match status" value="1"/>
</dbReference>
<dbReference type="PANTHER" id="PTHR42870:SF1">
    <property type="entry name" value="NON-SPECIFIC LIPID-TRANSFER PROTEIN-LIKE 2"/>
    <property type="match status" value="1"/>
</dbReference>
<keyword evidence="3" id="KW-1185">Reference proteome</keyword>
<dbReference type="EMBL" id="JAROCY010000018">
    <property type="protein sequence ID" value="MDF8334930.1"/>
    <property type="molecule type" value="Genomic_DNA"/>
</dbReference>
<dbReference type="PANTHER" id="PTHR42870">
    <property type="entry name" value="ACETYL-COA C-ACETYLTRANSFERASE"/>
    <property type="match status" value="1"/>
</dbReference>
<dbReference type="Proteomes" id="UP001222770">
    <property type="component" value="Unassembled WGS sequence"/>
</dbReference>
<dbReference type="InterPro" id="IPR055140">
    <property type="entry name" value="Thiolase_C_2"/>
</dbReference>
<organism evidence="2 3">
    <name type="scientific">Novosphingobium cyanobacteriorum</name>
    <dbReference type="NCBI Taxonomy" id="3024215"/>
    <lineage>
        <taxon>Bacteria</taxon>
        <taxon>Pseudomonadati</taxon>
        <taxon>Pseudomonadota</taxon>
        <taxon>Alphaproteobacteria</taxon>
        <taxon>Sphingomonadales</taxon>
        <taxon>Sphingomonadaceae</taxon>
        <taxon>Novosphingobium</taxon>
    </lineage>
</organism>
<dbReference type="SUPFAM" id="SSF53901">
    <property type="entry name" value="Thiolase-like"/>
    <property type="match status" value="2"/>
</dbReference>
<dbReference type="InterPro" id="IPR002155">
    <property type="entry name" value="Thiolase"/>
</dbReference>
<comment type="caution">
    <text evidence="2">The sequence shown here is derived from an EMBL/GenBank/DDBJ whole genome shotgun (WGS) entry which is preliminary data.</text>
</comment>
<accession>A0ABT6CLY3</accession>
<dbReference type="InterPro" id="IPR016039">
    <property type="entry name" value="Thiolase-like"/>
</dbReference>
<dbReference type="RefSeq" id="WP_277279701.1">
    <property type="nucleotide sequence ID" value="NZ_JAROCY010000018.1"/>
</dbReference>
<feature type="domain" description="Thiolase C-terminal" evidence="1">
    <location>
        <begin position="239"/>
        <end position="381"/>
    </location>
</feature>
<name>A0ABT6CLY3_9SPHN</name>
<dbReference type="CDD" id="cd00829">
    <property type="entry name" value="SCP-x_thiolase"/>
    <property type="match status" value="1"/>
</dbReference>
<dbReference type="PIRSF" id="PIRSF000429">
    <property type="entry name" value="Ac-CoA_Ac_transf"/>
    <property type="match status" value="1"/>
</dbReference>
<evidence type="ECO:0000313" key="2">
    <source>
        <dbReference type="EMBL" id="MDF8334930.1"/>
    </source>
</evidence>
<sequence length="383" mass="40086">MNVGLFPRGTTAIVGVSTFGTGRAPGYEAHDLAAIAARNALREAGLTFADVDGLFYTNSSDTFGGGTSFAQYLGIQPKVIDNSRPGGNVFETWLERAAWLLDAGLINCALIAFGSNQASASGKLARTSQPWPYEARYNPVLPVSSYAMAAARHMHEFGTTKNQLGEVAVAARQWAMLNPEAFKRDPMTLDDYRASRLVSDPLSVLDCCLVTDGGAAIVMTRADRAADLKGTPVKVLGAASSTTHHNISSMPDLTRTALAECAPRAYAAAGLGPNDIDVVQLYDAFTINTILFLEDLGFCPKGEGGPFVEGGAIAPGGRLPVNTNGGGLSCTHPGMYGLFTIIEAVRQLRGECGERQIAGARTAIAQGNGGVLSAQALAILATD</sequence>
<evidence type="ECO:0000259" key="1">
    <source>
        <dbReference type="Pfam" id="PF22691"/>
    </source>
</evidence>
<reference evidence="2 3" key="1">
    <citation type="submission" date="2023-03" db="EMBL/GenBank/DDBJ databases">
        <title>Novosphingobium cyanobacteriorum sp. nov., isolated from a eutrophic reservoir during the Microcystis bloom period.</title>
        <authorList>
            <person name="Kang M."/>
            <person name="Le V."/>
            <person name="Ko S.-R."/>
            <person name="Lee S.-A."/>
            <person name="Ahn C.-Y."/>
        </authorList>
    </citation>
    <scope>NUCLEOTIDE SEQUENCE [LARGE SCALE GENOMIC DNA]</scope>
    <source>
        <strain evidence="2 3">HBC54</strain>
    </source>
</reference>